<dbReference type="EMBL" id="NWSV01000054">
    <property type="protein sequence ID" value="PDT00056.1"/>
    <property type="molecule type" value="Genomic_DNA"/>
</dbReference>
<dbReference type="AlphaFoldDB" id="A0A2A6J1P6"/>
<name>A0A2A6J1P6_9HYPH</name>
<evidence type="ECO:0000313" key="2">
    <source>
        <dbReference type="Proteomes" id="UP000220768"/>
    </source>
</evidence>
<evidence type="ECO:0000313" key="1">
    <source>
        <dbReference type="EMBL" id="PDT00056.1"/>
    </source>
</evidence>
<accession>A0A2A6J1P6</accession>
<protein>
    <submittedName>
        <fullName evidence="1">Uncharacterized protein</fullName>
    </submittedName>
</protein>
<proteinExistence type="predicted"/>
<dbReference type="RefSeq" id="WP_097616043.1">
    <property type="nucleotide sequence ID" value="NZ_NWSV01000054.1"/>
</dbReference>
<dbReference type="Proteomes" id="UP000220768">
    <property type="component" value="Unassembled WGS sequence"/>
</dbReference>
<gene>
    <name evidence="1" type="ORF">CO666_32655</name>
</gene>
<comment type="caution">
    <text evidence="1">The sequence shown here is derived from an EMBL/GenBank/DDBJ whole genome shotgun (WGS) entry which is preliminary data.</text>
</comment>
<organism evidence="1 2">
    <name type="scientific">Rhizobium chutanense</name>
    <dbReference type="NCBI Taxonomy" id="2035448"/>
    <lineage>
        <taxon>Bacteria</taxon>
        <taxon>Pseudomonadati</taxon>
        <taxon>Pseudomonadota</taxon>
        <taxon>Alphaproteobacteria</taxon>
        <taxon>Hyphomicrobiales</taxon>
        <taxon>Rhizobiaceae</taxon>
        <taxon>Rhizobium/Agrobacterium group</taxon>
        <taxon>Rhizobium</taxon>
    </lineage>
</organism>
<sequence>MNRDSVFGANQIVLGRSRRLVRWICARRDRVDAPWVLNGPINANAFLTYVEKELAKNLSPGDIVVLDSEAEKQMIQ</sequence>
<reference evidence="1 2" key="1">
    <citation type="submission" date="2017-09" db="EMBL/GenBank/DDBJ databases">
        <title>Comparative genomics of rhizobia isolated from Phaseolus vulgaris in China.</title>
        <authorList>
            <person name="Tong W."/>
        </authorList>
    </citation>
    <scope>NUCLEOTIDE SEQUENCE [LARGE SCALE GENOMIC DNA]</scope>
    <source>
        <strain evidence="1 2">C5</strain>
    </source>
</reference>
<keyword evidence="2" id="KW-1185">Reference proteome</keyword>